<dbReference type="Proteomes" id="UP000790787">
    <property type="component" value="Chromosome 22"/>
</dbReference>
<proteinExistence type="predicted"/>
<evidence type="ECO:0000313" key="2">
    <source>
        <dbReference type="RefSeq" id="XP_075100759.1"/>
    </source>
</evidence>
<gene>
    <name evidence="2" type="primary">LOC142176620</name>
</gene>
<name>A0AC58TU77_TOBAC</name>
<organism evidence="1 2">
    <name type="scientific">Nicotiana tabacum</name>
    <name type="common">Common tobacco</name>
    <dbReference type="NCBI Taxonomy" id="4097"/>
    <lineage>
        <taxon>Eukaryota</taxon>
        <taxon>Viridiplantae</taxon>
        <taxon>Streptophyta</taxon>
        <taxon>Embryophyta</taxon>
        <taxon>Tracheophyta</taxon>
        <taxon>Spermatophyta</taxon>
        <taxon>Magnoliopsida</taxon>
        <taxon>eudicotyledons</taxon>
        <taxon>Gunneridae</taxon>
        <taxon>Pentapetalae</taxon>
        <taxon>asterids</taxon>
        <taxon>lamiids</taxon>
        <taxon>Solanales</taxon>
        <taxon>Solanaceae</taxon>
        <taxon>Nicotianoideae</taxon>
        <taxon>Nicotianeae</taxon>
        <taxon>Nicotiana</taxon>
    </lineage>
</organism>
<dbReference type="RefSeq" id="XP_075100759.1">
    <property type="nucleotide sequence ID" value="XM_075244658.1"/>
</dbReference>
<evidence type="ECO:0000313" key="1">
    <source>
        <dbReference type="Proteomes" id="UP000790787"/>
    </source>
</evidence>
<reference evidence="1" key="1">
    <citation type="journal article" date="2014" name="Nat. Commun.">
        <title>The tobacco genome sequence and its comparison with those of tomato and potato.</title>
        <authorList>
            <person name="Sierro N."/>
            <person name="Battey J.N."/>
            <person name="Ouadi S."/>
            <person name="Bakaher N."/>
            <person name="Bovet L."/>
            <person name="Willig A."/>
            <person name="Goepfert S."/>
            <person name="Peitsch M.C."/>
            <person name="Ivanov N.V."/>
        </authorList>
    </citation>
    <scope>NUCLEOTIDE SEQUENCE [LARGE SCALE GENOMIC DNA]</scope>
</reference>
<sequence>MAVHIFFPGPVHYRWMYPIERYLGTLKSYVRNCACPEGSIAEAYIANECMTFCSRYLEGGVQDLIVQENGVMKLSMRQIKKNLFFLLLESRTVE</sequence>
<reference evidence="2" key="2">
    <citation type="submission" date="2025-08" db="UniProtKB">
        <authorList>
            <consortium name="RefSeq"/>
        </authorList>
    </citation>
    <scope>IDENTIFICATION</scope>
    <source>
        <tissue evidence="2">Leaf</tissue>
    </source>
</reference>
<accession>A0AC58TU77</accession>
<protein>
    <submittedName>
        <fullName evidence="2">Uncharacterized protein LOC142176620 isoform X2</fullName>
    </submittedName>
</protein>
<keyword evidence="1" id="KW-1185">Reference proteome</keyword>